<feature type="compositionally biased region" description="Acidic residues" evidence="1">
    <location>
        <begin position="105"/>
        <end position="123"/>
    </location>
</feature>
<comment type="caution">
    <text evidence="2">The sequence shown here is derived from an EMBL/GenBank/DDBJ whole genome shotgun (WGS) entry which is preliminary data.</text>
</comment>
<protein>
    <submittedName>
        <fullName evidence="2">FTSH10 protein</fullName>
    </submittedName>
</protein>
<organism evidence="2 3">
    <name type="scientific">Symbiodinium necroappetens</name>
    <dbReference type="NCBI Taxonomy" id="1628268"/>
    <lineage>
        <taxon>Eukaryota</taxon>
        <taxon>Sar</taxon>
        <taxon>Alveolata</taxon>
        <taxon>Dinophyceae</taxon>
        <taxon>Suessiales</taxon>
        <taxon>Symbiodiniaceae</taxon>
        <taxon>Symbiodinium</taxon>
    </lineage>
</organism>
<evidence type="ECO:0000313" key="3">
    <source>
        <dbReference type="Proteomes" id="UP000601435"/>
    </source>
</evidence>
<feature type="compositionally biased region" description="Pro residues" evidence="1">
    <location>
        <begin position="124"/>
        <end position="143"/>
    </location>
</feature>
<proteinExistence type="predicted"/>
<reference evidence="2" key="1">
    <citation type="submission" date="2021-02" db="EMBL/GenBank/DDBJ databases">
        <authorList>
            <person name="Dougan E. K."/>
            <person name="Rhodes N."/>
            <person name="Thang M."/>
            <person name="Chan C."/>
        </authorList>
    </citation>
    <scope>NUCLEOTIDE SEQUENCE</scope>
</reference>
<dbReference type="EMBL" id="CAJNJA010059030">
    <property type="protein sequence ID" value="CAE7866351.1"/>
    <property type="molecule type" value="Genomic_DNA"/>
</dbReference>
<accession>A0A813AFN3</accession>
<dbReference type="AlphaFoldDB" id="A0A813AFN3"/>
<name>A0A813AFN3_9DINO</name>
<dbReference type="Proteomes" id="UP000601435">
    <property type="component" value="Unassembled WGS sequence"/>
</dbReference>
<evidence type="ECO:0000313" key="2">
    <source>
        <dbReference type="EMBL" id="CAE7866351.1"/>
    </source>
</evidence>
<feature type="region of interest" description="Disordered" evidence="1">
    <location>
        <begin position="79"/>
        <end position="143"/>
    </location>
</feature>
<keyword evidence="3" id="KW-1185">Reference proteome</keyword>
<dbReference type="OrthoDB" id="441858at2759"/>
<sequence length="143" mass="15694">MAMAGVHEDLAELIREFGLPDRLLRTFQEKAVTSINAVIKTFEDDEQFADFILQQEVLGSKSLRLRLALKMVYMEAVQRARSRGQVPRMSSSPVSSSAPSPPATDNEEAPEESPTEDEDEDEASPPPPPPPPPPDASGPAWRP</sequence>
<gene>
    <name evidence="2" type="primary">FTSH10</name>
    <name evidence="2" type="ORF">SNEC2469_LOCUS27755</name>
</gene>
<evidence type="ECO:0000256" key="1">
    <source>
        <dbReference type="SAM" id="MobiDB-lite"/>
    </source>
</evidence>